<sequence>MRRFLIYFLLAIAILAVTAWSDPEPPTPTPTRSFPYRGVFQLSDDGKTLSVSEGTEVDYAVDVSGLEVNLACAKEFYLPDLRTIRTEILKNGCAKIVGSPLNSAERAAQDEAKRARRGIWGSTPSPSSTTRSQDDGGMDAGALFRWAKEHKLISVPGASLLLAILASPVLWKLGGWLVARLHRKRVRIIIAGVRGAGKTGLWTKLRREYESVSQLSPTRGKAEASIEPVLLRKWTILPTVVDTAGAEPWLVLQSMKRSRGIARMVERHRTKLVLLCVVAPCPEEELNGGDPFDREYITKQAGYMHLPMALIGQQDQKSRPDLVIMFVTKFDLLSGDEPDENEQASKAMATAFREHREVIETTCRGAGVRFLWIIGSAKNKKKWGIDRVRTSLAELMDRA</sequence>
<dbReference type="OrthoDB" id="5188875at2"/>
<dbReference type="InterPro" id="IPR027417">
    <property type="entry name" value="P-loop_NTPase"/>
</dbReference>
<protein>
    <submittedName>
        <fullName evidence="3">GTPase domain-containing protein</fullName>
    </submittedName>
</protein>
<dbReference type="AlphaFoldDB" id="A0A5C4JHA9"/>
<keyword evidence="2" id="KW-0732">Signal</keyword>
<evidence type="ECO:0000256" key="1">
    <source>
        <dbReference type="SAM" id="MobiDB-lite"/>
    </source>
</evidence>
<organism evidence="3 4">
    <name type="scientific">Actinomadura soli</name>
    <dbReference type="NCBI Taxonomy" id="2508997"/>
    <lineage>
        <taxon>Bacteria</taxon>
        <taxon>Bacillati</taxon>
        <taxon>Actinomycetota</taxon>
        <taxon>Actinomycetes</taxon>
        <taxon>Streptosporangiales</taxon>
        <taxon>Thermomonosporaceae</taxon>
        <taxon>Actinomadura</taxon>
    </lineage>
</organism>
<reference evidence="3 4" key="1">
    <citation type="submission" date="2019-05" db="EMBL/GenBank/DDBJ databases">
        <title>Draft genome sequence of Actinomadura sp. 14C53.</title>
        <authorList>
            <person name="Saricaoglu S."/>
            <person name="Isik K."/>
        </authorList>
    </citation>
    <scope>NUCLEOTIDE SEQUENCE [LARGE SCALE GENOMIC DNA]</scope>
    <source>
        <strain evidence="3 4">14C53</strain>
    </source>
</reference>
<feature type="chain" id="PRO_5023000831" evidence="2">
    <location>
        <begin position="22"/>
        <end position="399"/>
    </location>
</feature>
<evidence type="ECO:0000313" key="3">
    <source>
        <dbReference type="EMBL" id="TMR04991.1"/>
    </source>
</evidence>
<proteinExistence type="predicted"/>
<evidence type="ECO:0000256" key="2">
    <source>
        <dbReference type="SAM" id="SignalP"/>
    </source>
</evidence>
<feature type="compositionally biased region" description="Low complexity" evidence="1">
    <location>
        <begin position="122"/>
        <end position="131"/>
    </location>
</feature>
<dbReference type="RefSeq" id="WP_138644275.1">
    <property type="nucleotide sequence ID" value="NZ_VCKW01000025.1"/>
</dbReference>
<dbReference type="Gene3D" id="3.40.50.300">
    <property type="entry name" value="P-loop containing nucleotide triphosphate hydrolases"/>
    <property type="match status" value="1"/>
</dbReference>
<accession>A0A5C4JHA9</accession>
<name>A0A5C4JHA9_9ACTN</name>
<gene>
    <name evidence="3" type="ORF">ETD83_07215</name>
</gene>
<dbReference type="Proteomes" id="UP000309174">
    <property type="component" value="Unassembled WGS sequence"/>
</dbReference>
<comment type="caution">
    <text evidence="3">The sequence shown here is derived from an EMBL/GenBank/DDBJ whole genome shotgun (WGS) entry which is preliminary data.</text>
</comment>
<feature type="region of interest" description="Disordered" evidence="1">
    <location>
        <begin position="112"/>
        <end position="136"/>
    </location>
</feature>
<dbReference type="SUPFAM" id="SSF52540">
    <property type="entry name" value="P-loop containing nucleoside triphosphate hydrolases"/>
    <property type="match status" value="1"/>
</dbReference>
<evidence type="ECO:0000313" key="4">
    <source>
        <dbReference type="Proteomes" id="UP000309174"/>
    </source>
</evidence>
<keyword evidence="4" id="KW-1185">Reference proteome</keyword>
<feature type="signal peptide" evidence="2">
    <location>
        <begin position="1"/>
        <end position="21"/>
    </location>
</feature>
<dbReference type="EMBL" id="VCKW01000025">
    <property type="protein sequence ID" value="TMR04991.1"/>
    <property type="molecule type" value="Genomic_DNA"/>
</dbReference>